<proteinExistence type="predicted"/>
<protein>
    <recommendedName>
        <fullName evidence="3">DUF2971 family protein</fullName>
    </recommendedName>
</protein>
<gene>
    <name evidence="1" type="ORF">C7447_102512</name>
</gene>
<dbReference type="Pfam" id="PF11185">
    <property type="entry name" value="DUF2971"/>
    <property type="match status" value="1"/>
</dbReference>
<dbReference type="OrthoDB" id="190848at2"/>
<organism evidence="1 2">
    <name type="scientific">Tenacibaculum adriaticum</name>
    <dbReference type="NCBI Taxonomy" id="413713"/>
    <lineage>
        <taxon>Bacteria</taxon>
        <taxon>Pseudomonadati</taxon>
        <taxon>Bacteroidota</taxon>
        <taxon>Flavobacteriia</taxon>
        <taxon>Flavobacteriales</taxon>
        <taxon>Flavobacteriaceae</taxon>
        <taxon>Tenacibaculum</taxon>
    </lineage>
</organism>
<dbReference type="Proteomes" id="UP000323136">
    <property type="component" value="Unassembled WGS sequence"/>
</dbReference>
<evidence type="ECO:0000313" key="2">
    <source>
        <dbReference type="Proteomes" id="UP000323136"/>
    </source>
</evidence>
<reference evidence="1 2" key="1">
    <citation type="submission" date="2019-07" db="EMBL/GenBank/DDBJ databases">
        <title>Genomic Encyclopedia of Type Strains, Phase IV (KMG-IV): sequencing the most valuable type-strain genomes for metagenomic binning, comparative biology and taxonomic classification.</title>
        <authorList>
            <person name="Goeker M."/>
        </authorList>
    </citation>
    <scope>NUCLEOTIDE SEQUENCE [LARGE SCALE GENOMIC DNA]</scope>
    <source>
        <strain evidence="1 2">DSM 18961</strain>
    </source>
</reference>
<dbReference type="AlphaFoldDB" id="A0A5S5DTH7"/>
<comment type="caution">
    <text evidence="1">The sequence shown here is derived from an EMBL/GenBank/DDBJ whole genome shotgun (WGS) entry which is preliminary data.</text>
</comment>
<keyword evidence="2" id="KW-1185">Reference proteome</keyword>
<dbReference type="EMBL" id="VNIA01000002">
    <property type="protein sequence ID" value="TYP99191.1"/>
    <property type="molecule type" value="Genomic_DNA"/>
</dbReference>
<accession>A0A5S5DTH7</accession>
<dbReference type="RefSeq" id="WP_148869972.1">
    <property type="nucleotide sequence ID" value="NZ_VNIA01000002.1"/>
</dbReference>
<evidence type="ECO:0008006" key="3">
    <source>
        <dbReference type="Google" id="ProtNLM"/>
    </source>
</evidence>
<sequence>MDKYNTFNGKAYRFLSFEGFYKTIENKSLRFTRIDGFNDPLDCSPFLHPEIEWNEVENNYGKQFPDLTVDFVKQKALGSLFVCCFSKEYDTDDSYLMWSHYANSHTQVCFEIDFSINHYLGGPSEVIYPNNLKEYSLNNAENIGLMIVTSKLKQWKYEKEVRLVIDINYRGVKDNIQFVKGDNKHLYSPIDLQLISKVIFGLKSNFENEKKIILMFLERGLQPTFEKMRISPIDLKLESIKYNIDKITSSSQKNSTRNSITIQDV</sequence>
<evidence type="ECO:0000313" key="1">
    <source>
        <dbReference type="EMBL" id="TYP99191.1"/>
    </source>
</evidence>
<name>A0A5S5DTH7_9FLAO</name>
<dbReference type="InterPro" id="IPR021352">
    <property type="entry name" value="DUF2971"/>
</dbReference>